<proteinExistence type="predicted"/>
<feature type="compositionally biased region" description="Polar residues" evidence="1">
    <location>
        <begin position="149"/>
        <end position="158"/>
    </location>
</feature>
<sequence length="172" mass="19585">MQNIKMLKLAEKVISTPGFGTFIDQRGRENNIGNGVFQNINTILMQLKRENPDGIEESEIIKTLQTIPQSHLIKASRGSKEQYETVLEMGFGLSKKKKTLRKELQGASISELSYYSGWLARLAQENTIPLYNKVQIEKNNKTNNNHNNESSGTLNQANFDKLKALKEKMERK</sequence>
<dbReference type="EMBL" id="CP046457">
    <property type="protein sequence ID" value="QGT99787.1"/>
    <property type="molecule type" value="Genomic_DNA"/>
</dbReference>
<feature type="region of interest" description="Disordered" evidence="1">
    <location>
        <begin position="140"/>
        <end position="159"/>
    </location>
</feature>
<evidence type="ECO:0000313" key="2">
    <source>
        <dbReference type="EMBL" id="QGT99787.1"/>
    </source>
</evidence>
<keyword evidence="3" id="KW-1185">Reference proteome</keyword>
<evidence type="ECO:0000313" key="3">
    <source>
        <dbReference type="Proteomes" id="UP000426444"/>
    </source>
</evidence>
<reference evidence="3" key="1">
    <citation type="journal article" date="2019" name="Microbiology">
        <title>Complete Genome Sequence of an Uncultured Bacterium of the Candidate Phylum Bipolaricaulota.</title>
        <authorList>
            <person name="Kadnikov V.V."/>
            <person name="Mardanov A.V."/>
            <person name="Beletsky A.V."/>
            <person name="Frank Y.A."/>
            <person name="Karnachuk O.V."/>
            <person name="Ravin N.V."/>
        </authorList>
    </citation>
    <scope>NUCLEOTIDE SEQUENCE [LARGE SCALE GENOMIC DNA]</scope>
</reference>
<dbReference type="RefSeq" id="WP_156203643.1">
    <property type="nucleotide sequence ID" value="NZ_CP046457.1"/>
</dbReference>
<dbReference type="Proteomes" id="UP000426444">
    <property type="component" value="Chromosome"/>
</dbReference>
<dbReference type="AlphaFoldDB" id="A0A6I6DFB5"/>
<dbReference type="KEGG" id="salq:SYNTR_1194"/>
<name>A0A6I6DFB5_9FIRM</name>
<accession>A0A6I6DFB5</accession>
<protein>
    <submittedName>
        <fullName evidence="2">Uncharacterized protein</fullName>
    </submittedName>
</protein>
<gene>
    <name evidence="2" type="ORF">SYNTR_1194</name>
</gene>
<evidence type="ECO:0000256" key="1">
    <source>
        <dbReference type="SAM" id="MobiDB-lite"/>
    </source>
</evidence>
<organism evidence="2 3">
    <name type="scientific">Candidatus Syntrophocurvum alkaliphilum</name>
    <dbReference type="NCBI Taxonomy" id="2293317"/>
    <lineage>
        <taxon>Bacteria</taxon>
        <taxon>Bacillati</taxon>
        <taxon>Bacillota</taxon>
        <taxon>Clostridia</taxon>
        <taxon>Eubacteriales</taxon>
        <taxon>Syntrophomonadaceae</taxon>
        <taxon>Candidatus Syntrophocurvum</taxon>
    </lineage>
</organism>